<comment type="subcellular location">
    <subcellularLocation>
        <location evidence="2">Nucleus</location>
    </subcellularLocation>
</comment>
<dbReference type="GO" id="GO:0005634">
    <property type="term" value="C:nucleus"/>
    <property type="evidence" value="ECO:0007669"/>
    <property type="project" value="UniProtKB-SubCell"/>
</dbReference>
<comment type="caution">
    <text evidence="5">The sequence shown here is derived from an EMBL/GenBank/DDBJ whole genome shotgun (WGS) entry which is preliminary data.</text>
</comment>
<dbReference type="EMBL" id="UYJE01000257">
    <property type="protein sequence ID" value="VDH91651.1"/>
    <property type="molecule type" value="Genomic_DNA"/>
</dbReference>
<dbReference type="Gene3D" id="1.10.10.10">
    <property type="entry name" value="Winged helix-like DNA-binding domain superfamily/Winged helix DNA-binding domain"/>
    <property type="match status" value="1"/>
</dbReference>
<dbReference type="Pfam" id="PF00538">
    <property type="entry name" value="Linker_histone"/>
    <property type="match status" value="1"/>
</dbReference>
<evidence type="ECO:0000256" key="2">
    <source>
        <dbReference type="RuleBase" id="RU003894"/>
    </source>
</evidence>
<dbReference type="GO" id="GO:0000786">
    <property type="term" value="C:nucleosome"/>
    <property type="evidence" value="ECO:0007669"/>
    <property type="project" value="InterPro"/>
</dbReference>
<dbReference type="InterPro" id="IPR036388">
    <property type="entry name" value="WH-like_DNA-bd_sf"/>
</dbReference>
<protein>
    <submittedName>
        <fullName evidence="5">Histone H1/5</fullName>
    </submittedName>
</protein>
<dbReference type="Proteomes" id="UP000596742">
    <property type="component" value="Unassembled WGS sequence"/>
</dbReference>
<dbReference type="CDD" id="cd00073">
    <property type="entry name" value="H15"/>
    <property type="match status" value="1"/>
</dbReference>
<dbReference type="SMART" id="SM00526">
    <property type="entry name" value="H15"/>
    <property type="match status" value="1"/>
</dbReference>
<dbReference type="GO" id="GO:0030527">
    <property type="term" value="F:structural constituent of chromatin"/>
    <property type="evidence" value="ECO:0007669"/>
    <property type="project" value="InterPro"/>
</dbReference>
<dbReference type="GO" id="GO:0006334">
    <property type="term" value="P:nucleosome assembly"/>
    <property type="evidence" value="ECO:0007669"/>
    <property type="project" value="InterPro"/>
</dbReference>
<feature type="compositionally biased region" description="Basic residues" evidence="3">
    <location>
        <begin position="1"/>
        <end position="31"/>
    </location>
</feature>
<name>A0A8B6BJX7_MYTGA</name>
<dbReference type="GO" id="GO:0003677">
    <property type="term" value="F:DNA binding"/>
    <property type="evidence" value="ECO:0007669"/>
    <property type="project" value="UniProtKB-KW"/>
</dbReference>
<gene>
    <name evidence="5" type="ORF">MGAL_10B012017</name>
</gene>
<dbReference type="InterPro" id="IPR036390">
    <property type="entry name" value="WH_DNA-bd_sf"/>
</dbReference>
<proteinExistence type="inferred from homology"/>
<keyword evidence="2" id="KW-0539">Nucleus</keyword>
<dbReference type="AlphaFoldDB" id="A0A8B6BJX7"/>
<feature type="region of interest" description="Disordered" evidence="3">
    <location>
        <begin position="1"/>
        <end position="34"/>
    </location>
</feature>
<dbReference type="InterPro" id="IPR005819">
    <property type="entry name" value="H1/H5"/>
</dbReference>
<keyword evidence="6" id="KW-1185">Reference proteome</keyword>
<dbReference type="InterPro" id="IPR005818">
    <property type="entry name" value="Histone_H1/H5_H15"/>
</dbReference>
<dbReference type="PRINTS" id="PR00624">
    <property type="entry name" value="HISTONEH5"/>
</dbReference>
<dbReference type="PROSITE" id="PS51504">
    <property type="entry name" value="H15"/>
    <property type="match status" value="1"/>
</dbReference>
<accession>A0A8B6BJX7</accession>
<keyword evidence="2" id="KW-0158">Chromosome</keyword>
<evidence type="ECO:0000256" key="1">
    <source>
        <dbReference type="ARBA" id="ARBA00023125"/>
    </source>
</evidence>
<keyword evidence="1 2" id="KW-0238">DNA-binding</keyword>
<evidence type="ECO:0000313" key="5">
    <source>
        <dbReference type="EMBL" id="VDH91651.1"/>
    </source>
</evidence>
<dbReference type="OrthoDB" id="10067792at2759"/>
<reference evidence="5" key="1">
    <citation type="submission" date="2018-11" db="EMBL/GenBank/DDBJ databases">
        <authorList>
            <person name="Alioto T."/>
            <person name="Alioto T."/>
        </authorList>
    </citation>
    <scope>NUCLEOTIDE SEQUENCE</scope>
</reference>
<feature type="compositionally biased region" description="Low complexity" evidence="3">
    <location>
        <begin position="96"/>
        <end position="115"/>
    </location>
</feature>
<evidence type="ECO:0000259" key="4">
    <source>
        <dbReference type="PROSITE" id="PS51504"/>
    </source>
</evidence>
<feature type="domain" description="H15" evidence="4">
    <location>
        <begin position="32"/>
        <end position="111"/>
    </location>
</feature>
<evidence type="ECO:0000313" key="6">
    <source>
        <dbReference type="Proteomes" id="UP000596742"/>
    </source>
</evidence>
<feature type="region of interest" description="Disordered" evidence="3">
    <location>
        <begin position="87"/>
        <end position="200"/>
    </location>
</feature>
<dbReference type="SUPFAM" id="SSF46785">
    <property type="entry name" value="Winged helix' DNA-binding domain"/>
    <property type="match status" value="1"/>
</dbReference>
<organism evidence="5 6">
    <name type="scientific">Mytilus galloprovincialis</name>
    <name type="common">Mediterranean mussel</name>
    <dbReference type="NCBI Taxonomy" id="29158"/>
    <lineage>
        <taxon>Eukaryota</taxon>
        <taxon>Metazoa</taxon>
        <taxon>Spiralia</taxon>
        <taxon>Lophotrochozoa</taxon>
        <taxon>Mollusca</taxon>
        <taxon>Bivalvia</taxon>
        <taxon>Autobranchia</taxon>
        <taxon>Pteriomorphia</taxon>
        <taxon>Mytilida</taxon>
        <taxon>Mytiloidea</taxon>
        <taxon>Mytilidae</taxon>
        <taxon>Mytilinae</taxon>
        <taxon>Mytilus</taxon>
    </lineage>
</organism>
<feature type="compositionally biased region" description="Basic residues" evidence="3">
    <location>
        <begin position="116"/>
        <end position="200"/>
    </location>
</feature>
<evidence type="ECO:0000256" key="3">
    <source>
        <dbReference type="SAM" id="MobiDB-lite"/>
    </source>
</evidence>
<sequence>MPSSPRKRSQSRSPAKKARKTPRKPRAKGGVKKPTTLSLIVASIQAMKNKKGSSVQAIRKYILANNKGVSAARLGTAMKLAFAKGLKSGVLVRPKSSAGASGATGSFRVGKAPASPKKKAKKAKSPKKKAKKPKNKSNNAKAKKSPRKKTAVKKSSKSKAKTSKKPKSPKKKATKKPTKKRVKKSPKKKAAKKSPKKSKK</sequence>
<comment type="similarity">
    <text evidence="2">Belongs to the histone H1/H5 family.</text>
</comment>